<protein>
    <submittedName>
        <fullName evidence="2">STAS domain-containing protein</fullName>
    </submittedName>
</protein>
<dbReference type="Pfam" id="PF01740">
    <property type="entry name" value="STAS"/>
    <property type="match status" value="1"/>
</dbReference>
<dbReference type="InterPro" id="IPR036513">
    <property type="entry name" value="STAS_dom_sf"/>
</dbReference>
<feature type="domain" description="STAS" evidence="1">
    <location>
        <begin position="1"/>
        <end position="80"/>
    </location>
</feature>
<dbReference type="SUPFAM" id="SSF52091">
    <property type="entry name" value="SpoIIaa-like"/>
    <property type="match status" value="1"/>
</dbReference>
<evidence type="ECO:0000259" key="1">
    <source>
        <dbReference type="PROSITE" id="PS50801"/>
    </source>
</evidence>
<keyword evidence="3" id="KW-1185">Reference proteome</keyword>
<dbReference type="EMBL" id="JBIAMX010000002">
    <property type="protein sequence ID" value="MFF0542081.1"/>
    <property type="molecule type" value="Genomic_DNA"/>
</dbReference>
<evidence type="ECO:0000313" key="2">
    <source>
        <dbReference type="EMBL" id="MFF0542081.1"/>
    </source>
</evidence>
<dbReference type="RefSeq" id="WP_387699093.1">
    <property type="nucleotide sequence ID" value="NZ_JBIAMX010000002.1"/>
</dbReference>
<proteinExistence type="predicted"/>
<dbReference type="Proteomes" id="UP001601444">
    <property type="component" value="Unassembled WGS sequence"/>
</dbReference>
<organism evidence="2 3">
    <name type="scientific">Nocardia thailandica</name>
    <dbReference type="NCBI Taxonomy" id="257275"/>
    <lineage>
        <taxon>Bacteria</taxon>
        <taxon>Bacillati</taxon>
        <taxon>Actinomycetota</taxon>
        <taxon>Actinomycetes</taxon>
        <taxon>Mycobacteriales</taxon>
        <taxon>Nocardiaceae</taxon>
        <taxon>Nocardia</taxon>
    </lineage>
</organism>
<sequence>MRADLEPCGQTAILHVHGEIDAYTLPRWQELLEATVTTLAAEGDRHLIVDLTGTDFVSVRAIMSLAELTTQSCRRRISLR</sequence>
<dbReference type="PROSITE" id="PS50801">
    <property type="entry name" value="STAS"/>
    <property type="match status" value="1"/>
</dbReference>
<gene>
    <name evidence="2" type="ORF">ACFYTF_04525</name>
</gene>
<dbReference type="Gene3D" id="3.30.750.24">
    <property type="entry name" value="STAS domain"/>
    <property type="match status" value="1"/>
</dbReference>
<accession>A0ABW6PI53</accession>
<dbReference type="CDD" id="cd07043">
    <property type="entry name" value="STAS_anti-anti-sigma_factors"/>
    <property type="match status" value="1"/>
</dbReference>
<reference evidence="2 3" key="1">
    <citation type="submission" date="2024-10" db="EMBL/GenBank/DDBJ databases">
        <title>The Natural Products Discovery Center: Release of the First 8490 Sequenced Strains for Exploring Actinobacteria Biosynthetic Diversity.</title>
        <authorList>
            <person name="Kalkreuter E."/>
            <person name="Kautsar S.A."/>
            <person name="Yang D."/>
            <person name="Bader C.D."/>
            <person name="Teijaro C.N."/>
            <person name="Fluegel L."/>
            <person name="Davis C.M."/>
            <person name="Simpson J.R."/>
            <person name="Lauterbach L."/>
            <person name="Steele A.D."/>
            <person name="Gui C."/>
            <person name="Meng S."/>
            <person name="Li G."/>
            <person name="Viehrig K."/>
            <person name="Ye F."/>
            <person name="Su P."/>
            <person name="Kiefer A.F."/>
            <person name="Nichols A."/>
            <person name="Cepeda A.J."/>
            <person name="Yan W."/>
            <person name="Fan B."/>
            <person name="Jiang Y."/>
            <person name="Adhikari A."/>
            <person name="Zheng C.-J."/>
            <person name="Schuster L."/>
            <person name="Cowan T.M."/>
            <person name="Smanski M.J."/>
            <person name="Chevrette M.G."/>
            <person name="De Carvalho L.P.S."/>
            <person name="Shen B."/>
        </authorList>
    </citation>
    <scope>NUCLEOTIDE SEQUENCE [LARGE SCALE GENOMIC DNA]</scope>
    <source>
        <strain evidence="2 3">NPDC004045</strain>
    </source>
</reference>
<evidence type="ECO:0000313" key="3">
    <source>
        <dbReference type="Proteomes" id="UP001601444"/>
    </source>
</evidence>
<name>A0ABW6PI53_9NOCA</name>
<comment type="caution">
    <text evidence="2">The sequence shown here is derived from an EMBL/GenBank/DDBJ whole genome shotgun (WGS) entry which is preliminary data.</text>
</comment>
<dbReference type="InterPro" id="IPR002645">
    <property type="entry name" value="STAS_dom"/>
</dbReference>